<keyword evidence="3" id="KW-0574">Periplasm</keyword>
<dbReference type="InterPro" id="IPR050490">
    <property type="entry name" value="Bact_solute-bd_prot1"/>
</dbReference>
<proteinExistence type="inferred from homology"/>
<keyword evidence="5" id="KW-1185">Reference proteome</keyword>
<gene>
    <name evidence="4" type="ORF">MXMO3_02411</name>
</gene>
<comment type="similarity">
    <text evidence="2">Belongs to the bacterial solute-binding protein 1 family.</text>
</comment>
<dbReference type="PANTHER" id="PTHR43649:SF12">
    <property type="entry name" value="DIACETYLCHITOBIOSE BINDING PROTEIN DASA"/>
    <property type="match status" value="1"/>
</dbReference>
<evidence type="ECO:0000256" key="3">
    <source>
        <dbReference type="ARBA" id="ARBA00022764"/>
    </source>
</evidence>
<dbReference type="EMBL" id="CP021330">
    <property type="protein sequence ID" value="AVX04924.1"/>
    <property type="molecule type" value="Genomic_DNA"/>
</dbReference>
<dbReference type="KEGG" id="mmyr:MXMO3_02411"/>
<accession>A0A2R4MGB2</accession>
<evidence type="ECO:0000313" key="4">
    <source>
        <dbReference type="EMBL" id="AVX04924.1"/>
    </source>
</evidence>
<dbReference type="PANTHER" id="PTHR43649">
    <property type="entry name" value="ARABINOSE-BINDING PROTEIN-RELATED"/>
    <property type="match status" value="1"/>
</dbReference>
<comment type="subcellular location">
    <subcellularLocation>
        <location evidence="1">Periplasm</location>
    </subcellularLocation>
</comment>
<evidence type="ECO:0000256" key="2">
    <source>
        <dbReference type="ARBA" id="ARBA00008520"/>
    </source>
</evidence>
<evidence type="ECO:0000313" key="5">
    <source>
        <dbReference type="Proteomes" id="UP000258927"/>
    </source>
</evidence>
<dbReference type="Pfam" id="PF01547">
    <property type="entry name" value="SBP_bac_1"/>
    <property type="match status" value="1"/>
</dbReference>
<name>A0A2R4MGB2_9HYPH</name>
<organism evidence="4 5">
    <name type="scientific">Maritalea myrionectae</name>
    <dbReference type="NCBI Taxonomy" id="454601"/>
    <lineage>
        <taxon>Bacteria</taxon>
        <taxon>Pseudomonadati</taxon>
        <taxon>Pseudomonadota</taxon>
        <taxon>Alphaproteobacteria</taxon>
        <taxon>Hyphomicrobiales</taxon>
        <taxon>Devosiaceae</taxon>
        <taxon>Maritalea</taxon>
    </lineage>
</organism>
<dbReference type="SUPFAM" id="SSF53850">
    <property type="entry name" value="Periplasmic binding protein-like II"/>
    <property type="match status" value="1"/>
</dbReference>
<dbReference type="InterPro" id="IPR006059">
    <property type="entry name" value="SBP"/>
</dbReference>
<dbReference type="RefSeq" id="WP_162889245.1">
    <property type="nucleotide sequence ID" value="NZ_CP021330.1"/>
</dbReference>
<dbReference type="CDD" id="cd13585">
    <property type="entry name" value="PBP2_TMBP_like"/>
    <property type="match status" value="1"/>
</dbReference>
<dbReference type="Gene3D" id="3.40.190.10">
    <property type="entry name" value="Periplasmic binding protein-like II"/>
    <property type="match status" value="2"/>
</dbReference>
<evidence type="ECO:0000256" key="1">
    <source>
        <dbReference type="ARBA" id="ARBA00004418"/>
    </source>
</evidence>
<reference evidence="4 5" key="1">
    <citation type="submission" date="2017-05" db="EMBL/GenBank/DDBJ databases">
        <title>Genome Analysis of Maritalea myrionectae HL2708#5.</title>
        <authorList>
            <consortium name="Cotde Inc.-PKNU"/>
            <person name="Jang D."/>
            <person name="Oh H.-M."/>
        </authorList>
    </citation>
    <scope>NUCLEOTIDE SEQUENCE [LARGE SCALE GENOMIC DNA]</scope>
    <source>
        <strain evidence="4 5">HL2708#5</strain>
    </source>
</reference>
<dbReference type="GO" id="GO:0042597">
    <property type="term" value="C:periplasmic space"/>
    <property type="evidence" value="ECO:0007669"/>
    <property type="project" value="UniProtKB-SubCell"/>
</dbReference>
<sequence length="438" mass="47889">MNSEIKHARNRAEGVGINRWVDQAGTMPRTFMLGMVGAALIAGSAAHAQELSGEITMIKGPHSADEHRFEQMIIEDFKAKAPNVDVNFTTYNWANMNAELTTGFASGNPADVLYLVDLVYPNYAANGALHDMAGYASDPDWEDERFAIAPFAWDLAVSDGKVWGVPVLGAVYNIFVNTDLLEEAGVGDTWQNSYQDMMAAAKKATKGDVYGFAARTRTSDFAFWDWLPYVHNAGADLLNEDWTGCGLQGAEDATQLLIDLHQAGVTPAVGSMGTQELFDLFKAGKIAILHGETPQINELLANPPNFDWDVAMAPPGPEGQTVMGNFGILSIAEASQNKDEAWAFIKHWASGPQVGRFAEQVNLQVVREDIVASLYQDNPAMRKIQMDFVPRVKGIQPHPQILKVLQSIWPVAEDAYRGNLTGEQTIQQMCAIIDNIVG</sequence>
<dbReference type="Proteomes" id="UP000258927">
    <property type="component" value="Chromosome"/>
</dbReference>
<dbReference type="AlphaFoldDB" id="A0A2R4MGB2"/>
<protein>
    <submittedName>
        <fullName evidence="4">Uncharacterized protein</fullName>
    </submittedName>
</protein>